<dbReference type="Gene3D" id="1.25.10.10">
    <property type="entry name" value="Leucine-rich Repeat Variant"/>
    <property type="match status" value="1"/>
</dbReference>
<dbReference type="OMA" id="KCLNSWN"/>
<dbReference type="InterPro" id="IPR011989">
    <property type="entry name" value="ARM-like"/>
</dbReference>
<dbReference type="InterPro" id="IPR002554">
    <property type="entry name" value="PP2A_B56"/>
</dbReference>
<feature type="region of interest" description="Disordered" evidence="1">
    <location>
        <begin position="1"/>
        <end position="24"/>
    </location>
</feature>
<protein>
    <submittedName>
        <fullName evidence="2">Phosphoprotein phosphatase, putative</fullName>
    </submittedName>
</protein>
<dbReference type="KEGG" id="tva:4768038"/>
<proteinExistence type="predicted"/>
<evidence type="ECO:0000313" key="3">
    <source>
        <dbReference type="Proteomes" id="UP000001542"/>
    </source>
</evidence>
<reference evidence="2" key="1">
    <citation type="submission" date="2006-10" db="EMBL/GenBank/DDBJ databases">
        <authorList>
            <person name="Amadeo P."/>
            <person name="Zhao Q."/>
            <person name="Wortman J."/>
            <person name="Fraser-Liggett C."/>
            <person name="Carlton J."/>
        </authorList>
    </citation>
    <scope>NUCLEOTIDE SEQUENCE</scope>
    <source>
        <strain evidence="2">G3</strain>
    </source>
</reference>
<name>A2EB61_TRIV3</name>
<dbReference type="Proteomes" id="UP000001542">
    <property type="component" value="Unassembled WGS sequence"/>
</dbReference>
<dbReference type="EMBL" id="DS113344">
    <property type="protein sequence ID" value="EAY10107.1"/>
    <property type="molecule type" value="Genomic_DNA"/>
</dbReference>
<dbReference type="PANTHER" id="PTHR10257">
    <property type="entry name" value="SERINE/THREONINE PROTEIN PHOSPHATASE 2A PP2A REGULATORY SUBUNIT B"/>
    <property type="match status" value="1"/>
</dbReference>
<dbReference type="VEuPathDB" id="TrichDB:TVAG_274700"/>
<gene>
    <name evidence="2" type="ORF">TVAG_274700</name>
</gene>
<dbReference type="SMR" id="A2EB61"/>
<dbReference type="GO" id="GO:0072542">
    <property type="term" value="F:protein phosphatase activator activity"/>
    <property type="evidence" value="ECO:0000318"/>
    <property type="project" value="GO_Central"/>
</dbReference>
<dbReference type="GO" id="GO:0051177">
    <property type="term" value="P:meiotic sister chromatid cohesion"/>
    <property type="evidence" value="ECO:0000318"/>
    <property type="project" value="GO_Central"/>
</dbReference>
<dbReference type="InterPro" id="IPR016024">
    <property type="entry name" value="ARM-type_fold"/>
</dbReference>
<reference evidence="2" key="2">
    <citation type="journal article" date="2007" name="Science">
        <title>Draft genome sequence of the sexually transmitted pathogen Trichomonas vaginalis.</title>
        <authorList>
            <person name="Carlton J.M."/>
            <person name="Hirt R.P."/>
            <person name="Silva J.C."/>
            <person name="Delcher A.L."/>
            <person name="Schatz M."/>
            <person name="Zhao Q."/>
            <person name="Wortman J.R."/>
            <person name="Bidwell S.L."/>
            <person name="Alsmark U.C.M."/>
            <person name="Besteiro S."/>
            <person name="Sicheritz-Ponten T."/>
            <person name="Noel C.J."/>
            <person name="Dacks J.B."/>
            <person name="Foster P.G."/>
            <person name="Simillion C."/>
            <person name="Van de Peer Y."/>
            <person name="Miranda-Saavedra D."/>
            <person name="Barton G.J."/>
            <person name="Westrop G.D."/>
            <person name="Mueller S."/>
            <person name="Dessi D."/>
            <person name="Fiori P.L."/>
            <person name="Ren Q."/>
            <person name="Paulsen I."/>
            <person name="Zhang H."/>
            <person name="Bastida-Corcuera F.D."/>
            <person name="Simoes-Barbosa A."/>
            <person name="Brown M.T."/>
            <person name="Hayes R.D."/>
            <person name="Mukherjee M."/>
            <person name="Okumura C.Y."/>
            <person name="Schneider R."/>
            <person name="Smith A.J."/>
            <person name="Vanacova S."/>
            <person name="Villalvazo M."/>
            <person name="Haas B.J."/>
            <person name="Pertea M."/>
            <person name="Feldblyum T.V."/>
            <person name="Utterback T.R."/>
            <person name="Shu C.L."/>
            <person name="Osoegawa K."/>
            <person name="de Jong P.J."/>
            <person name="Hrdy I."/>
            <person name="Horvathova L."/>
            <person name="Zubacova Z."/>
            <person name="Dolezal P."/>
            <person name="Malik S.B."/>
            <person name="Logsdon J.M. Jr."/>
            <person name="Henze K."/>
            <person name="Gupta A."/>
            <person name="Wang C.C."/>
            <person name="Dunne R.L."/>
            <person name="Upcroft J.A."/>
            <person name="Upcroft P."/>
            <person name="White O."/>
            <person name="Salzberg S.L."/>
            <person name="Tang P."/>
            <person name="Chiu C.-H."/>
            <person name="Lee Y.-S."/>
            <person name="Embley T.M."/>
            <person name="Coombs G.H."/>
            <person name="Mottram J.C."/>
            <person name="Tachezy J."/>
            <person name="Fraser-Liggett C.M."/>
            <person name="Johnson P.J."/>
        </authorList>
    </citation>
    <scope>NUCLEOTIDE SEQUENCE [LARGE SCALE GENOMIC DNA]</scope>
    <source>
        <strain evidence="2">G3</strain>
    </source>
</reference>
<dbReference type="SUPFAM" id="SSF48371">
    <property type="entry name" value="ARM repeat"/>
    <property type="match status" value="1"/>
</dbReference>
<organism evidence="2 3">
    <name type="scientific">Trichomonas vaginalis (strain ATCC PRA-98 / G3)</name>
    <dbReference type="NCBI Taxonomy" id="412133"/>
    <lineage>
        <taxon>Eukaryota</taxon>
        <taxon>Metamonada</taxon>
        <taxon>Parabasalia</taxon>
        <taxon>Trichomonadida</taxon>
        <taxon>Trichomonadidae</taxon>
        <taxon>Trichomonas</taxon>
    </lineage>
</organism>
<accession>A2EB61</accession>
<dbReference type="Pfam" id="PF01603">
    <property type="entry name" value="B56"/>
    <property type="match status" value="1"/>
</dbReference>
<dbReference type="GO" id="GO:0007165">
    <property type="term" value="P:signal transduction"/>
    <property type="evidence" value="ECO:0007669"/>
    <property type="project" value="InterPro"/>
</dbReference>
<sequence>MNKITKPNVNKLTRFNSKPPTRPPRRVIPKAELGLTVDLTFNWSRKFGHRDGDLVIKGSKSFEEMPQNEYAKLFLHKCKECSKLCDFSDANIDGKAKVTKSILLKHLTQCFSMVGFMKILTAEMMTEFYKMVSTNLFRALPRYPEAVPVDAKVSFYDNSWPHLSLVYQVLNASLSSHFAANITPTFIYKIISNGLSIDPSERVAVRDFLHSYYSRFMGQRVMIRTDIFGLFSMGQASLELLDFFSSIVQGFNPPLKADHVKFFNQALLPLYTYSELNRYSKALTSCVCKFCEKNFNLISVAFDYLYKHWPLQDSKKQKIYIDSVKIILFSFDKFSDTSLRRAFAILAEGVRSDNVDVAEIALDTLLAENLVLVYKQNPRLIFTTIFEKLYKSAKSHWDEDIKTDSIAALQILSEIDPNIFGELNNAHKDKKNTKKAPVKEASALKTNWMQVFNLAKKNDQAIKTLRLDTAVIQ</sequence>
<dbReference type="AlphaFoldDB" id="A2EB61"/>
<dbReference type="FunFam" id="1.25.10.10:FF:000331">
    <property type="entry name" value="Phosphoprotein phosphatase, putative"/>
    <property type="match status" value="1"/>
</dbReference>
<dbReference type="VEuPathDB" id="TrichDB:TVAGG3_0354270"/>
<dbReference type="PANTHER" id="PTHR10257:SF3">
    <property type="entry name" value="SERINE_THREONINE-PROTEIN PHOSPHATASE 2A 56 KDA REGULATORY SUBUNIT GAMMA ISOFORM"/>
    <property type="match status" value="1"/>
</dbReference>
<feature type="compositionally biased region" description="Polar residues" evidence="1">
    <location>
        <begin position="1"/>
        <end position="19"/>
    </location>
</feature>
<dbReference type="GO" id="GO:0000159">
    <property type="term" value="C:protein phosphatase type 2A complex"/>
    <property type="evidence" value="ECO:0007669"/>
    <property type="project" value="InterPro"/>
</dbReference>
<dbReference type="OrthoDB" id="10492037at2759"/>
<dbReference type="STRING" id="5722.A2EB61"/>
<evidence type="ECO:0000313" key="2">
    <source>
        <dbReference type="EMBL" id="EAY10107.1"/>
    </source>
</evidence>
<dbReference type="RefSeq" id="XP_001322330.1">
    <property type="nucleotide sequence ID" value="XM_001322295.1"/>
</dbReference>
<evidence type="ECO:0000256" key="1">
    <source>
        <dbReference type="SAM" id="MobiDB-lite"/>
    </source>
</evidence>
<dbReference type="InParanoid" id="A2EB61"/>
<keyword evidence="3" id="KW-1185">Reference proteome</keyword>
<dbReference type="eggNOG" id="KOG2085">
    <property type="taxonomic scope" value="Eukaryota"/>
</dbReference>